<evidence type="ECO:0000259" key="5">
    <source>
        <dbReference type="Pfam" id="PF01869"/>
    </source>
</evidence>
<gene>
    <name evidence="6" type="ORF">KP79_PYT17479</name>
</gene>
<protein>
    <recommendedName>
        <fullName evidence="3">N-acetyl-D-glucosamine kinase</fullName>
        <ecNumber evidence="2">2.7.1.59</ecNumber>
    </recommendedName>
    <alternativeName>
        <fullName evidence="4">GlcNAc kinase</fullName>
    </alternativeName>
</protein>
<dbReference type="SUPFAM" id="SSF53067">
    <property type="entry name" value="Actin-like ATPase domain"/>
    <property type="match status" value="2"/>
</dbReference>
<evidence type="ECO:0000256" key="1">
    <source>
        <dbReference type="ARBA" id="ARBA00006198"/>
    </source>
</evidence>
<dbReference type="GO" id="GO:0045127">
    <property type="term" value="F:N-acetylglucosamine kinase activity"/>
    <property type="evidence" value="ECO:0007669"/>
    <property type="project" value="UniProtKB-EC"/>
</dbReference>
<dbReference type="Gene3D" id="3.30.420.40">
    <property type="match status" value="2"/>
</dbReference>
<evidence type="ECO:0000256" key="2">
    <source>
        <dbReference type="ARBA" id="ARBA00012122"/>
    </source>
</evidence>
<dbReference type="AlphaFoldDB" id="A0A210QLB6"/>
<evidence type="ECO:0000313" key="6">
    <source>
        <dbReference type="EMBL" id="OWF49537.1"/>
    </source>
</evidence>
<dbReference type="STRING" id="6573.A0A210QLB6"/>
<evidence type="ECO:0000313" key="7">
    <source>
        <dbReference type="Proteomes" id="UP000242188"/>
    </source>
</evidence>
<reference evidence="6 7" key="1">
    <citation type="journal article" date="2017" name="Nat. Ecol. Evol.">
        <title>Scallop genome provides insights into evolution of bilaterian karyotype and development.</title>
        <authorList>
            <person name="Wang S."/>
            <person name="Zhang J."/>
            <person name="Jiao W."/>
            <person name="Li J."/>
            <person name="Xun X."/>
            <person name="Sun Y."/>
            <person name="Guo X."/>
            <person name="Huan P."/>
            <person name="Dong B."/>
            <person name="Zhang L."/>
            <person name="Hu X."/>
            <person name="Sun X."/>
            <person name="Wang J."/>
            <person name="Zhao C."/>
            <person name="Wang Y."/>
            <person name="Wang D."/>
            <person name="Huang X."/>
            <person name="Wang R."/>
            <person name="Lv J."/>
            <person name="Li Y."/>
            <person name="Zhang Z."/>
            <person name="Liu B."/>
            <person name="Lu W."/>
            <person name="Hui Y."/>
            <person name="Liang J."/>
            <person name="Zhou Z."/>
            <person name="Hou R."/>
            <person name="Li X."/>
            <person name="Liu Y."/>
            <person name="Li H."/>
            <person name="Ning X."/>
            <person name="Lin Y."/>
            <person name="Zhao L."/>
            <person name="Xing Q."/>
            <person name="Dou J."/>
            <person name="Li Y."/>
            <person name="Mao J."/>
            <person name="Guo H."/>
            <person name="Dou H."/>
            <person name="Li T."/>
            <person name="Mu C."/>
            <person name="Jiang W."/>
            <person name="Fu Q."/>
            <person name="Fu X."/>
            <person name="Miao Y."/>
            <person name="Liu J."/>
            <person name="Yu Q."/>
            <person name="Li R."/>
            <person name="Liao H."/>
            <person name="Li X."/>
            <person name="Kong Y."/>
            <person name="Jiang Z."/>
            <person name="Chourrout D."/>
            <person name="Li R."/>
            <person name="Bao Z."/>
        </authorList>
    </citation>
    <scope>NUCLEOTIDE SEQUENCE [LARGE SCALE GENOMIC DNA]</scope>
    <source>
        <strain evidence="6 7">PY_sf001</strain>
    </source>
</reference>
<keyword evidence="6" id="KW-0418">Kinase</keyword>
<keyword evidence="6" id="KW-0808">Transferase</keyword>
<dbReference type="InterPro" id="IPR039758">
    <property type="entry name" value="NAGK-like"/>
</dbReference>
<feature type="domain" description="ATPase BadF/BadG/BcrA/BcrD type" evidence="5">
    <location>
        <begin position="12"/>
        <end position="315"/>
    </location>
</feature>
<comment type="caution">
    <text evidence="6">The sequence shown here is derived from an EMBL/GenBank/DDBJ whole genome shotgun (WGS) entry which is preliminary data.</text>
</comment>
<keyword evidence="7" id="KW-1185">Reference proteome</keyword>
<dbReference type="PANTHER" id="PTHR12862">
    <property type="entry name" value="BADF TYPE ATPASE DOMAIN-CONTAINING PROTEIN"/>
    <property type="match status" value="1"/>
</dbReference>
<evidence type="ECO:0000256" key="4">
    <source>
        <dbReference type="ARBA" id="ARBA00031123"/>
    </source>
</evidence>
<name>A0A210QLB6_MIZYE</name>
<dbReference type="Proteomes" id="UP000242188">
    <property type="component" value="Unassembled WGS sequence"/>
</dbReference>
<organism evidence="6 7">
    <name type="scientific">Mizuhopecten yessoensis</name>
    <name type="common">Japanese scallop</name>
    <name type="synonym">Patinopecten yessoensis</name>
    <dbReference type="NCBI Taxonomy" id="6573"/>
    <lineage>
        <taxon>Eukaryota</taxon>
        <taxon>Metazoa</taxon>
        <taxon>Spiralia</taxon>
        <taxon>Lophotrochozoa</taxon>
        <taxon>Mollusca</taxon>
        <taxon>Bivalvia</taxon>
        <taxon>Autobranchia</taxon>
        <taxon>Pteriomorphia</taxon>
        <taxon>Pectinida</taxon>
        <taxon>Pectinoidea</taxon>
        <taxon>Pectinidae</taxon>
        <taxon>Mizuhopecten</taxon>
    </lineage>
</organism>
<dbReference type="OrthoDB" id="311172at2759"/>
<sequence>MAGDSTYEYFGGIEGGATHSKMVLFRSDGKVMAWTEGPSTNQWLVGQEECLKRVSQMVQEAKKIAGLDEDKPIKALGLAMSGADQKEAQQQIIDGMKSKYSQVSQNVAVSSDTNGSIATATATGGIVLIAGTGSNCQLVNPDGSTYRCGGWGHLIGDEGSAYWISQRAMKAYFDHEDNLHPLKCDVTFVRDTMLKYFKIEERNGLLHYLYTKFDKSFIAGLCKELAAGATEKKDELCQQLFRDAGQILARHVLALEPKIDQKLLEQGLSVVCVGSVWKSWDLMKQGFMKEIESRDHRIRHLSLCELKQSAAVGAAGIGATSVGSTLPLDYAANASFDLHFHP</sequence>
<dbReference type="InterPro" id="IPR043129">
    <property type="entry name" value="ATPase_NBD"/>
</dbReference>
<accession>A0A210QLB6</accession>
<dbReference type="InterPro" id="IPR002731">
    <property type="entry name" value="ATPase_BadF"/>
</dbReference>
<dbReference type="Pfam" id="PF01869">
    <property type="entry name" value="BcrAD_BadFG"/>
    <property type="match status" value="1"/>
</dbReference>
<dbReference type="EMBL" id="NEDP02003088">
    <property type="protein sequence ID" value="OWF49537.1"/>
    <property type="molecule type" value="Genomic_DNA"/>
</dbReference>
<comment type="similarity">
    <text evidence="1">Belongs to the eukaryotic-type N-acetylglucosamine kinase family.</text>
</comment>
<dbReference type="CDD" id="cd24078">
    <property type="entry name" value="ASKHA_NBD_NAGK_meta"/>
    <property type="match status" value="1"/>
</dbReference>
<proteinExistence type="inferred from homology"/>
<evidence type="ECO:0000256" key="3">
    <source>
        <dbReference type="ARBA" id="ARBA00014974"/>
    </source>
</evidence>
<dbReference type="PANTHER" id="PTHR12862:SF0">
    <property type="entry name" value="N-ACETYL-D-GLUCOSAMINE KINASE"/>
    <property type="match status" value="1"/>
</dbReference>
<dbReference type="EC" id="2.7.1.59" evidence="2"/>